<comment type="caution">
    <text evidence="1">The sequence shown here is derived from an EMBL/GenBank/DDBJ whole genome shotgun (WGS) entry which is preliminary data.</text>
</comment>
<reference evidence="1 2" key="1">
    <citation type="submission" date="2019-08" db="EMBL/GenBank/DDBJ databases">
        <title>The genome of the soybean aphid Biotype 1, its phylome, world population structure and adaptation to the North American continent.</title>
        <authorList>
            <person name="Giordano R."/>
            <person name="Donthu R.K."/>
            <person name="Hernandez A.G."/>
            <person name="Wright C.L."/>
            <person name="Zimin A.V."/>
        </authorList>
    </citation>
    <scope>NUCLEOTIDE SEQUENCE [LARGE SCALE GENOMIC DNA]</scope>
    <source>
        <tissue evidence="1">Whole aphids</tissue>
    </source>
</reference>
<evidence type="ECO:0000313" key="2">
    <source>
        <dbReference type="Proteomes" id="UP000475862"/>
    </source>
</evidence>
<accession>A0A6G0TXV2</accession>
<dbReference type="Proteomes" id="UP000475862">
    <property type="component" value="Unassembled WGS sequence"/>
</dbReference>
<protein>
    <submittedName>
        <fullName evidence="1">Uncharacterized protein</fullName>
    </submittedName>
</protein>
<keyword evidence="2" id="KW-1185">Reference proteome</keyword>
<dbReference type="EMBL" id="VYZN01000014">
    <property type="protein sequence ID" value="KAE9539733.1"/>
    <property type="molecule type" value="Genomic_DNA"/>
</dbReference>
<proteinExistence type="predicted"/>
<organism evidence="1 2">
    <name type="scientific">Aphis glycines</name>
    <name type="common">Soybean aphid</name>
    <dbReference type="NCBI Taxonomy" id="307491"/>
    <lineage>
        <taxon>Eukaryota</taxon>
        <taxon>Metazoa</taxon>
        <taxon>Ecdysozoa</taxon>
        <taxon>Arthropoda</taxon>
        <taxon>Hexapoda</taxon>
        <taxon>Insecta</taxon>
        <taxon>Pterygota</taxon>
        <taxon>Neoptera</taxon>
        <taxon>Paraneoptera</taxon>
        <taxon>Hemiptera</taxon>
        <taxon>Sternorrhyncha</taxon>
        <taxon>Aphidomorpha</taxon>
        <taxon>Aphidoidea</taxon>
        <taxon>Aphididae</taxon>
        <taxon>Aphidini</taxon>
        <taxon>Aphis</taxon>
        <taxon>Aphis</taxon>
    </lineage>
</organism>
<sequence>MAVSVNEVGAKLLGLNKDKMVNSLNTYFMVDRLLRKNLDVISKKNDISLFSLTLIKIPLFKGHNLIQIDMNEEVNKHYSTFTCITLDFDRRNWIRFLIVLETIRTLNLNIYKTIIHSSGKLPNIFEFKSLKKKYSSEKHLSINSPVDIIRGIITFFELNTVQLLEPLHALEKICEWNDTASTDVNILMKVMMDSEFLISLPSIFCVNFGKKSTLTKRSNGSNHLAEVIVATIQSLRGNIIKGFRDNKIM</sequence>
<evidence type="ECO:0000313" key="1">
    <source>
        <dbReference type="EMBL" id="KAE9539733.1"/>
    </source>
</evidence>
<name>A0A6G0TXV2_APHGL</name>
<dbReference type="AlphaFoldDB" id="A0A6G0TXV2"/>
<gene>
    <name evidence="1" type="ORF">AGLY_004985</name>
</gene>